<dbReference type="PANTHER" id="PTHR11062:SF300">
    <property type="entry name" value="EXOSTOSIN GT47 DOMAIN-CONTAINING PROTEIN"/>
    <property type="match status" value="1"/>
</dbReference>
<gene>
    <name evidence="8" type="ORF">POM88_010496</name>
</gene>
<dbReference type="InterPro" id="IPR004263">
    <property type="entry name" value="Exostosin"/>
</dbReference>
<evidence type="ECO:0000256" key="1">
    <source>
        <dbReference type="ARBA" id="ARBA00004323"/>
    </source>
</evidence>
<keyword evidence="5" id="KW-0333">Golgi apparatus</keyword>
<comment type="similarity">
    <text evidence="2">Belongs to the glycosyltransferase 47 family.</text>
</comment>
<reference evidence="8" key="1">
    <citation type="submission" date="2023-02" db="EMBL/GenBank/DDBJ databases">
        <title>Genome of toxic invasive species Heracleum sosnowskyi carries increased number of genes despite the absence of recent whole-genome duplications.</title>
        <authorList>
            <person name="Schelkunov M."/>
            <person name="Shtratnikova V."/>
            <person name="Makarenko M."/>
            <person name="Klepikova A."/>
            <person name="Omelchenko D."/>
            <person name="Novikova G."/>
            <person name="Obukhova E."/>
            <person name="Bogdanov V."/>
            <person name="Penin A."/>
            <person name="Logacheva M."/>
        </authorList>
    </citation>
    <scope>NUCLEOTIDE SEQUENCE</scope>
    <source>
        <strain evidence="8">Hsosn_3</strain>
        <tissue evidence="8">Leaf</tissue>
    </source>
</reference>
<proteinExistence type="inferred from homology"/>
<evidence type="ECO:0000256" key="4">
    <source>
        <dbReference type="ARBA" id="ARBA00022968"/>
    </source>
</evidence>
<dbReference type="GO" id="GO:0016757">
    <property type="term" value="F:glycosyltransferase activity"/>
    <property type="evidence" value="ECO:0007669"/>
    <property type="project" value="UniProtKB-KW"/>
</dbReference>
<evidence type="ECO:0000256" key="5">
    <source>
        <dbReference type="ARBA" id="ARBA00023034"/>
    </source>
</evidence>
<evidence type="ECO:0000313" key="9">
    <source>
        <dbReference type="Proteomes" id="UP001237642"/>
    </source>
</evidence>
<dbReference type="PROSITE" id="PS51257">
    <property type="entry name" value="PROKAR_LIPOPROTEIN"/>
    <property type="match status" value="1"/>
</dbReference>
<dbReference type="PANTHER" id="PTHR11062">
    <property type="entry name" value="EXOSTOSIN HEPARAN SULFATE GLYCOSYLTRANSFERASE -RELATED"/>
    <property type="match status" value="1"/>
</dbReference>
<reference evidence="8" key="2">
    <citation type="submission" date="2023-05" db="EMBL/GenBank/DDBJ databases">
        <authorList>
            <person name="Schelkunov M.I."/>
        </authorList>
    </citation>
    <scope>NUCLEOTIDE SEQUENCE</scope>
    <source>
        <strain evidence="8">Hsosn_3</strain>
        <tissue evidence="8">Leaf</tissue>
    </source>
</reference>
<organism evidence="8 9">
    <name type="scientific">Heracleum sosnowskyi</name>
    <dbReference type="NCBI Taxonomy" id="360622"/>
    <lineage>
        <taxon>Eukaryota</taxon>
        <taxon>Viridiplantae</taxon>
        <taxon>Streptophyta</taxon>
        <taxon>Embryophyta</taxon>
        <taxon>Tracheophyta</taxon>
        <taxon>Spermatophyta</taxon>
        <taxon>Magnoliopsida</taxon>
        <taxon>eudicotyledons</taxon>
        <taxon>Gunneridae</taxon>
        <taxon>Pentapetalae</taxon>
        <taxon>asterids</taxon>
        <taxon>campanulids</taxon>
        <taxon>Apiales</taxon>
        <taxon>Apiaceae</taxon>
        <taxon>Apioideae</taxon>
        <taxon>apioid superclade</taxon>
        <taxon>Tordylieae</taxon>
        <taxon>Tordyliinae</taxon>
        <taxon>Heracleum</taxon>
    </lineage>
</organism>
<feature type="region of interest" description="Disordered" evidence="6">
    <location>
        <begin position="70"/>
        <end position="112"/>
    </location>
</feature>
<accession>A0AAD8MVT8</accession>
<dbReference type="AlphaFoldDB" id="A0AAD8MVT8"/>
<name>A0AAD8MVT8_9APIA</name>
<comment type="subcellular location">
    <subcellularLocation>
        <location evidence="1">Golgi apparatus membrane</location>
        <topology evidence="1">Single-pass type II membrane protein</topology>
    </subcellularLocation>
</comment>
<evidence type="ECO:0000256" key="6">
    <source>
        <dbReference type="SAM" id="MobiDB-lite"/>
    </source>
</evidence>
<dbReference type="GO" id="GO:0000139">
    <property type="term" value="C:Golgi membrane"/>
    <property type="evidence" value="ECO:0007669"/>
    <property type="project" value="UniProtKB-SubCell"/>
</dbReference>
<dbReference type="Proteomes" id="UP001237642">
    <property type="component" value="Unassembled WGS sequence"/>
</dbReference>
<evidence type="ECO:0000259" key="7">
    <source>
        <dbReference type="Pfam" id="PF03016"/>
    </source>
</evidence>
<keyword evidence="3" id="KW-0808">Transferase</keyword>
<dbReference type="Pfam" id="PF03016">
    <property type="entry name" value="Exostosin_GT47"/>
    <property type="match status" value="1"/>
</dbReference>
<evidence type="ECO:0000256" key="3">
    <source>
        <dbReference type="ARBA" id="ARBA00022676"/>
    </source>
</evidence>
<keyword evidence="3" id="KW-0328">Glycosyltransferase</keyword>
<protein>
    <submittedName>
        <fullName evidence="8">Exostosin domain-containing protein</fullName>
    </submittedName>
</protein>
<dbReference type="InterPro" id="IPR040911">
    <property type="entry name" value="Exostosin_GT47"/>
</dbReference>
<keyword evidence="4" id="KW-0812">Transmembrane</keyword>
<keyword evidence="9" id="KW-1185">Reference proteome</keyword>
<dbReference type="EMBL" id="JAUIZM010000003">
    <property type="protein sequence ID" value="KAK1391440.1"/>
    <property type="molecule type" value="Genomic_DNA"/>
</dbReference>
<keyword evidence="4" id="KW-0735">Signal-anchor</keyword>
<feature type="domain" description="Exostosin GT47" evidence="7">
    <location>
        <begin position="175"/>
        <end position="456"/>
    </location>
</feature>
<evidence type="ECO:0000313" key="8">
    <source>
        <dbReference type="EMBL" id="KAK1391440.1"/>
    </source>
</evidence>
<sequence length="505" mass="58344">MWEFLWKRSPTILILLPLVLISVIACKFSFSSPLTSKNKPSVSRLFDSGKYHSDQPLNLQQGVDDFLHPSNSTYISPSPEPMSEINRNSPSPEPTSDIYLDDQNGSSDFNPETRIIRKYSRLEKIEARLVKVRQAIKEAVRYQNLTSTHEDPDYVPHGPVYRNANAFHRSYLEMEKLFKIYVYKEGDRPLFHNGVCKSIYSTEGRLIHEIEKGTLYKTEDPEEALVYLLPFSVVMMVQYLYVPGAREIHAIENTVADYINVISQNHRFWNRSQGSDHFMVSCHDWGPRTTFHVPNLFNNSIRVLCNANTSEGFNPSKDVSLPEINLLTGEITGLVGGPSPSKRPILAFFAGRLHGHIRYLLLEQWKEKDNDVQVYDSLPKGVSYQAMLRRSRFCLCPSGFEVASPRVVEAIYSECIPVLISDGYIPPLSDVLDWKTFSVRVDVKDIANIKKILMSISQRQYLRMHRRVKQVQRHFVMNPSPKRFDFFHMMIHSIWLRRLNVQIED</sequence>
<evidence type="ECO:0000256" key="2">
    <source>
        <dbReference type="ARBA" id="ARBA00010271"/>
    </source>
</evidence>
<comment type="caution">
    <text evidence="8">The sequence shown here is derived from an EMBL/GenBank/DDBJ whole genome shotgun (WGS) entry which is preliminary data.</text>
</comment>